<feature type="compositionally biased region" description="Basic and acidic residues" evidence="12">
    <location>
        <begin position="568"/>
        <end position="584"/>
    </location>
</feature>
<dbReference type="Pfam" id="PF05786">
    <property type="entry name" value="Cnd2"/>
    <property type="match status" value="1"/>
</dbReference>
<keyword evidence="14" id="KW-1185">Reference proteome</keyword>
<accession>A0A0C3PPE6</accession>
<dbReference type="PANTHER" id="PTHR13108">
    <property type="entry name" value="CONDENSIN COMPLEX SUBUNIT 2"/>
    <property type="match status" value="1"/>
</dbReference>
<evidence type="ECO:0000256" key="5">
    <source>
        <dbReference type="ARBA" id="ARBA00022454"/>
    </source>
</evidence>
<dbReference type="STRING" id="745531.A0A0C3PPE6"/>
<dbReference type="EMBL" id="KN840474">
    <property type="protein sequence ID" value="KIP08813.1"/>
    <property type="molecule type" value="Genomic_DNA"/>
</dbReference>
<feature type="region of interest" description="Disordered" evidence="12">
    <location>
        <begin position="375"/>
        <end position="405"/>
    </location>
</feature>
<evidence type="ECO:0000256" key="11">
    <source>
        <dbReference type="PIRNR" id="PIRNR017126"/>
    </source>
</evidence>
<evidence type="ECO:0000256" key="10">
    <source>
        <dbReference type="ARBA" id="ARBA00023306"/>
    </source>
</evidence>
<proteinExistence type="inferred from homology"/>
<keyword evidence="10 11" id="KW-0131">Cell cycle</keyword>
<keyword evidence="5" id="KW-0158">Chromosome</keyword>
<dbReference type="AlphaFoldDB" id="A0A0C3PPE6"/>
<evidence type="ECO:0000256" key="9">
    <source>
        <dbReference type="ARBA" id="ARBA00023067"/>
    </source>
</evidence>
<organism evidence="13 14">
    <name type="scientific">Phlebiopsis gigantea (strain 11061_1 CR5-6)</name>
    <name type="common">White-rot fungus</name>
    <name type="synonym">Peniophora gigantea</name>
    <dbReference type="NCBI Taxonomy" id="745531"/>
    <lineage>
        <taxon>Eukaryota</taxon>
        <taxon>Fungi</taxon>
        <taxon>Dikarya</taxon>
        <taxon>Basidiomycota</taxon>
        <taxon>Agaricomycotina</taxon>
        <taxon>Agaricomycetes</taxon>
        <taxon>Polyporales</taxon>
        <taxon>Phanerochaetaceae</taxon>
        <taxon>Phlebiopsis</taxon>
    </lineage>
</organism>
<comment type="function">
    <text evidence="11">Regulatory subunit of the condensin complex, a complex required for conversion of interphase chromatin into mitotic-like condense chromosomes.</text>
</comment>
<dbReference type="Proteomes" id="UP000053257">
    <property type="component" value="Unassembled WGS sequence"/>
</dbReference>
<evidence type="ECO:0000313" key="14">
    <source>
        <dbReference type="Proteomes" id="UP000053257"/>
    </source>
</evidence>
<feature type="region of interest" description="Disordered" evidence="12">
    <location>
        <begin position="211"/>
        <end position="249"/>
    </location>
</feature>
<protein>
    <recommendedName>
        <fullName evidence="4 11">Condensin complex subunit 2</fullName>
    </recommendedName>
</protein>
<comment type="subcellular location">
    <subcellularLocation>
        <location evidence="1">Chromosome</location>
    </subcellularLocation>
    <subcellularLocation>
        <location evidence="2">Cytoplasm</location>
    </subcellularLocation>
</comment>
<gene>
    <name evidence="13" type="ORF">PHLGIDRAFT_29387</name>
</gene>
<feature type="compositionally biased region" description="Basic and acidic residues" evidence="12">
    <location>
        <begin position="504"/>
        <end position="522"/>
    </location>
</feature>
<evidence type="ECO:0000256" key="12">
    <source>
        <dbReference type="SAM" id="MobiDB-lite"/>
    </source>
</evidence>
<sequence>MMQPTRPARARNTDAVPDAGSDSGGDTDKDDLPTPKPQRTGSRKRLSEAAFDPSFTTDSGRPLKSVNINDDAAEKRRRRKSTRPVPPPDDAEAGPSTEENRAAAHARQKQQQLLSVAEAPAIDVPLDVMNSNFEEWMKMATDNKINAANSWNFALIDYFHDMSLLRNNGDNSINFQRASCTLDGCVKIWTSRVDSVGTETGKLLSNLANEGRIGVDDDDDEDGDGEGGDPSQQKKRKTHRPASTLAKDASQLRNKKLDLEFTVDPLFRKTCADFDEGGAQGLLMNHLSLGVGSDGSLRVVFDASDSRGRDTEEEEADMEEPPDEVDLTYLRQQFLPDWEDFERREICRSLEDFSFSKDSWAFDDTTLLFRDDHALDQGDADDEDNEPVGFNDGFGEEPMEADGPAPIEDFFVGDQAVNDDYMPQDVASPSMGGSENGMAEEARAPGAGGAFVPFDPRQAPNEKDLVMAMTDGEGGMMYDYFDRTVMKNWAGPEHWKLRKVVRRPEAAEPAKRPQRERKEAFKIDFTTPSDKSMKEIGKELFAPPSKGGTTTLPGPSLAKKGKKRARGKDKEKEAEDKRFDNTLPDDMHFSSKQLVTLFLKPKFSLKMRGQRGRADERPEGEVDENFWARAAADQAAGRVDADDLDATQNGGAIPFNTQFFHDDYDDAPGFDDVFDGDGGDIITAAVEPGEQDLLALSQNTRRRVRPERVNYAKRAKRVDVRKLKENIWKNLDIVVPATEEEEEDAMDLDDRPKEERPATDPSEARVFDGVISGLQQSYPKDKMDEISTSFCFICLLHLANERGLKLETDSEDTIIEDDVDNRKVGNIWDLKVYRDPDATPSA</sequence>
<dbReference type="InterPro" id="IPR022816">
    <property type="entry name" value="Condensin_barren_su2"/>
</dbReference>
<keyword evidence="9 11" id="KW-0226">DNA condensation</keyword>
<feature type="compositionally biased region" description="Basic and acidic residues" evidence="12">
    <location>
        <begin position="748"/>
        <end position="762"/>
    </location>
</feature>
<evidence type="ECO:0000256" key="6">
    <source>
        <dbReference type="ARBA" id="ARBA00022490"/>
    </source>
</evidence>
<name>A0A0C3PPE6_PHLG1</name>
<dbReference type="PIRSF" id="PIRSF017126">
    <property type="entry name" value="Condensin_H"/>
    <property type="match status" value="1"/>
</dbReference>
<evidence type="ECO:0000256" key="4">
    <source>
        <dbReference type="ARBA" id="ARBA00016065"/>
    </source>
</evidence>
<dbReference type="PANTHER" id="PTHR13108:SF9">
    <property type="entry name" value="CONDENSIN COMPLEX SUBUNIT 2"/>
    <property type="match status" value="1"/>
</dbReference>
<evidence type="ECO:0000256" key="7">
    <source>
        <dbReference type="ARBA" id="ARBA00022618"/>
    </source>
</evidence>
<feature type="region of interest" description="Disordered" evidence="12">
    <location>
        <begin position="1"/>
        <end position="112"/>
    </location>
</feature>
<evidence type="ECO:0000256" key="8">
    <source>
        <dbReference type="ARBA" id="ARBA00022776"/>
    </source>
</evidence>
<dbReference type="OrthoDB" id="362021at2759"/>
<feature type="region of interest" description="Disordered" evidence="12">
    <location>
        <begin position="739"/>
        <end position="762"/>
    </location>
</feature>
<keyword evidence="7 11" id="KW-0132">Cell division</keyword>
<dbReference type="GO" id="GO:0000796">
    <property type="term" value="C:condensin complex"/>
    <property type="evidence" value="ECO:0007669"/>
    <property type="project" value="InterPro"/>
</dbReference>
<evidence type="ECO:0000256" key="1">
    <source>
        <dbReference type="ARBA" id="ARBA00004286"/>
    </source>
</evidence>
<dbReference type="GO" id="GO:0007076">
    <property type="term" value="P:mitotic chromosome condensation"/>
    <property type="evidence" value="ECO:0007669"/>
    <property type="project" value="InterPro"/>
</dbReference>
<comment type="similarity">
    <text evidence="3 11">Belongs to the CND2 (condensin subunit 2) family.</text>
</comment>
<dbReference type="GO" id="GO:0003682">
    <property type="term" value="F:chromatin binding"/>
    <property type="evidence" value="ECO:0007669"/>
    <property type="project" value="TreeGrafter"/>
</dbReference>
<dbReference type="GO" id="GO:0005737">
    <property type="term" value="C:cytoplasm"/>
    <property type="evidence" value="ECO:0007669"/>
    <property type="project" value="UniProtKB-SubCell"/>
</dbReference>
<reference evidence="13 14" key="1">
    <citation type="journal article" date="2014" name="PLoS Genet.">
        <title>Analysis of the Phlebiopsis gigantea genome, transcriptome and secretome provides insight into its pioneer colonization strategies of wood.</title>
        <authorList>
            <person name="Hori C."/>
            <person name="Ishida T."/>
            <person name="Igarashi K."/>
            <person name="Samejima M."/>
            <person name="Suzuki H."/>
            <person name="Master E."/>
            <person name="Ferreira P."/>
            <person name="Ruiz-Duenas F.J."/>
            <person name="Held B."/>
            <person name="Canessa P."/>
            <person name="Larrondo L.F."/>
            <person name="Schmoll M."/>
            <person name="Druzhinina I.S."/>
            <person name="Kubicek C.P."/>
            <person name="Gaskell J.A."/>
            <person name="Kersten P."/>
            <person name="St John F."/>
            <person name="Glasner J."/>
            <person name="Sabat G."/>
            <person name="Splinter BonDurant S."/>
            <person name="Syed K."/>
            <person name="Yadav J."/>
            <person name="Mgbeahuruike A.C."/>
            <person name="Kovalchuk A."/>
            <person name="Asiegbu F.O."/>
            <person name="Lackner G."/>
            <person name="Hoffmeister D."/>
            <person name="Rencoret J."/>
            <person name="Gutierrez A."/>
            <person name="Sun H."/>
            <person name="Lindquist E."/>
            <person name="Barry K."/>
            <person name="Riley R."/>
            <person name="Grigoriev I.V."/>
            <person name="Henrissat B."/>
            <person name="Kues U."/>
            <person name="Berka R.M."/>
            <person name="Martinez A.T."/>
            <person name="Covert S.F."/>
            <person name="Blanchette R.A."/>
            <person name="Cullen D."/>
        </authorList>
    </citation>
    <scope>NUCLEOTIDE SEQUENCE [LARGE SCALE GENOMIC DNA]</scope>
    <source>
        <strain evidence="13 14">11061_1 CR5-6</strain>
    </source>
</reference>
<keyword evidence="8 11" id="KW-0498">Mitosis</keyword>
<keyword evidence="6" id="KW-0963">Cytoplasm</keyword>
<feature type="compositionally biased region" description="Low complexity" evidence="12">
    <location>
        <begin position="103"/>
        <end position="112"/>
    </location>
</feature>
<evidence type="ECO:0000256" key="2">
    <source>
        <dbReference type="ARBA" id="ARBA00004496"/>
    </source>
</evidence>
<evidence type="ECO:0000313" key="13">
    <source>
        <dbReference type="EMBL" id="KIP08813.1"/>
    </source>
</evidence>
<feature type="compositionally biased region" description="Acidic residues" evidence="12">
    <location>
        <begin position="216"/>
        <end position="227"/>
    </location>
</feature>
<evidence type="ECO:0000256" key="3">
    <source>
        <dbReference type="ARBA" id="ARBA00009471"/>
    </source>
</evidence>
<dbReference type="GO" id="GO:0051301">
    <property type="term" value="P:cell division"/>
    <property type="evidence" value="ECO:0007669"/>
    <property type="project" value="UniProtKB-KW"/>
</dbReference>
<feature type="region of interest" description="Disordered" evidence="12">
    <location>
        <begin position="504"/>
        <end position="584"/>
    </location>
</feature>
<dbReference type="HOGENOM" id="CLU_010510_0_0_1"/>